<organism evidence="6 7">
    <name type="scientific">Povalibacter uvarum</name>
    <dbReference type="NCBI Taxonomy" id="732238"/>
    <lineage>
        <taxon>Bacteria</taxon>
        <taxon>Pseudomonadati</taxon>
        <taxon>Pseudomonadota</taxon>
        <taxon>Gammaproteobacteria</taxon>
        <taxon>Steroidobacterales</taxon>
        <taxon>Steroidobacteraceae</taxon>
        <taxon>Povalibacter</taxon>
    </lineage>
</organism>
<protein>
    <submittedName>
        <fullName evidence="6">DNA-binding transcriptional LysR family regulator</fullName>
    </submittedName>
</protein>
<evidence type="ECO:0000256" key="4">
    <source>
        <dbReference type="ARBA" id="ARBA00023163"/>
    </source>
</evidence>
<dbReference type="EMBL" id="JACHHZ010000002">
    <property type="protein sequence ID" value="MBB6092734.1"/>
    <property type="molecule type" value="Genomic_DNA"/>
</dbReference>
<keyword evidence="2" id="KW-0805">Transcription regulation</keyword>
<name>A0A841HJH4_9GAMM</name>
<comment type="caution">
    <text evidence="6">The sequence shown here is derived from an EMBL/GenBank/DDBJ whole genome shotgun (WGS) entry which is preliminary data.</text>
</comment>
<dbReference type="SUPFAM" id="SSF53850">
    <property type="entry name" value="Periplasmic binding protein-like II"/>
    <property type="match status" value="1"/>
</dbReference>
<evidence type="ECO:0000313" key="6">
    <source>
        <dbReference type="EMBL" id="MBB6092734.1"/>
    </source>
</evidence>
<dbReference type="RefSeq" id="WP_184330518.1">
    <property type="nucleotide sequence ID" value="NZ_JACHHZ010000002.1"/>
</dbReference>
<sequence length="306" mass="34320">MQSLTDIAIFVKVVELSSFTAAADALEMSQPVVSKAITRLEEKLGARLLNRTTRRLSLTEAGSELYRRSVRALEEIENAELEVARFQTEPRGTLRVSAPMSFSILQLGAKLDRFLDRYPGVTMELSLDDRRIDLVEEGFDVAIRIANLRDSSLVARKIVPCRQVLCASPAYLKKHGTPERPEDLLEHNCILYSFLTNAREWRLVDEQGETHVVPLKGSLQTNNGLVNRAACISGVGIVMLPTFYVGDQLRSGELVPILCKFRPVDIAVYAVYPERRNLTPKVRAFVDFLAETFGPEPEWEKGCPLD</sequence>
<proteinExistence type="inferred from homology"/>
<dbReference type="Pfam" id="PF00126">
    <property type="entry name" value="HTH_1"/>
    <property type="match status" value="1"/>
</dbReference>
<keyword evidence="4" id="KW-0804">Transcription</keyword>
<dbReference type="InterPro" id="IPR000847">
    <property type="entry name" value="LysR_HTH_N"/>
</dbReference>
<dbReference type="PROSITE" id="PS50931">
    <property type="entry name" value="HTH_LYSR"/>
    <property type="match status" value="1"/>
</dbReference>
<dbReference type="InterPro" id="IPR036388">
    <property type="entry name" value="WH-like_DNA-bd_sf"/>
</dbReference>
<dbReference type="SUPFAM" id="SSF46785">
    <property type="entry name" value="Winged helix' DNA-binding domain"/>
    <property type="match status" value="1"/>
</dbReference>
<dbReference type="GO" id="GO:0006351">
    <property type="term" value="P:DNA-templated transcription"/>
    <property type="evidence" value="ECO:0007669"/>
    <property type="project" value="TreeGrafter"/>
</dbReference>
<dbReference type="InterPro" id="IPR005119">
    <property type="entry name" value="LysR_subst-bd"/>
</dbReference>
<comment type="similarity">
    <text evidence="1">Belongs to the LysR transcriptional regulatory family.</text>
</comment>
<dbReference type="GO" id="GO:0003700">
    <property type="term" value="F:DNA-binding transcription factor activity"/>
    <property type="evidence" value="ECO:0007669"/>
    <property type="project" value="InterPro"/>
</dbReference>
<dbReference type="InterPro" id="IPR036390">
    <property type="entry name" value="WH_DNA-bd_sf"/>
</dbReference>
<dbReference type="InterPro" id="IPR058163">
    <property type="entry name" value="LysR-type_TF_proteobact-type"/>
</dbReference>
<dbReference type="PANTHER" id="PTHR30537">
    <property type="entry name" value="HTH-TYPE TRANSCRIPTIONAL REGULATOR"/>
    <property type="match status" value="1"/>
</dbReference>
<dbReference type="FunFam" id="3.40.190.290:FF:000001">
    <property type="entry name" value="Transcriptional regulator, LysR family"/>
    <property type="match status" value="1"/>
</dbReference>
<evidence type="ECO:0000256" key="2">
    <source>
        <dbReference type="ARBA" id="ARBA00023015"/>
    </source>
</evidence>
<keyword evidence="3 6" id="KW-0238">DNA-binding</keyword>
<dbReference type="CDD" id="cd08422">
    <property type="entry name" value="PBP2_CrgA_like"/>
    <property type="match status" value="1"/>
</dbReference>
<dbReference type="Pfam" id="PF03466">
    <property type="entry name" value="LysR_substrate"/>
    <property type="match status" value="1"/>
</dbReference>
<evidence type="ECO:0000256" key="1">
    <source>
        <dbReference type="ARBA" id="ARBA00009437"/>
    </source>
</evidence>
<evidence type="ECO:0000313" key="7">
    <source>
        <dbReference type="Proteomes" id="UP000588068"/>
    </source>
</evidence>
<keyword evidence="7" id="KW-1185">Reference proteome</keyword>
<reference evidence="6 7" key="1">
    <citation type="submission" date="2020-08" db="EMBL/GenBank/DDBJ databases">
        <title>Genomic Encyclopedia of Type Strains, Phase IV (KMG-IV): sequencing the most valuable type-strain genomes for metagenomic binning, comparative biology and taxonomic classification.</title>
        <authorList>
            <person name="Goeker M."/>
        </authorList>
    </citation>
    <scope>NUCLEOTIDE SEQUENCE [LARGE SCALE GENOMIC DNA]</scope>
    <source>
        <strain evidence="6 7">DSM 26723</strain>
    </source>
</reference>
<dbReference type="GO" id="GO:0043565">
    <property type="term" value="F:sequence-specific DNA binding"/>
    <property type="evidence" value="ECO:0007669"/>
    <property type="project" value="TreeGrafter"/>
</dbReference>
<dbReference type="PANTHER" id="PTHR30537:SF35">
    <property type="entry name" value="TRANSCRIPTIONAL REGULATORY PROTEIN"/>
    <property type="match status" value="1"/>
</dbReference>
<evidence type="ECO:0000259" key="5">
    <source>
        <dbReference type="PROSITE" id="PS50931"/>
    </source>
</evidence>
<dbReference type="Gene3D" id="3.40.190.290">
    <property type="match status" value="1"/>
</dbReference>
<evidence type="ECO:0000256" key="3">
    <source>
        <dbReference type="ARBA" id="ARBA00023125"/>
    </source>
</evidence>
<dbReference type="FunFam" id="1.10.10.10:FF:000001">
    <property type="entry name" value="LysR family transcriptional regulator"/>
    <property type="match status" value="1"/>
</dbReference>
<dbReference type="PRINTS" id="PR00039">
    <property type="entry name" value="HTHLYSR"/>
</dbReference>
<accession>A0A841HJH4</accession>
<feature type="domain" description="HTH lysR-type" evidence="5">
    <location>
        <begin position="1"/>
        <end position="59"/>
    </location>
</feature>
<dbReference type="Gene3D" id="1.10.10.10">
    <property type="entry name" value="Winged helix-like DNA-binding domain superfamily/Winged helix DNA-binding domain"/>
    <property type="match status" value="1"/>
</dbReference>
<dbReference type="Proteomes" id="UP000588068">
    <property type="component" value="Unassembled WGS sequence"/>
</dbReference>
<gene>
    <name evidence="6" type="ORF">HNQ60_001612</name>
</gene>
<dbReference type="AlphaFoldDB" id="A0A841HJH4"/>